<feature type="compositionally biased region" description="Low complexity" evidence="6">
    <location>
        <begin position="1"/>
        <end position="24"/>
    </location>
</feature>
<dbReference type="InterPro" id="IPR001138">
    <property type="entry name" value="Zn2Cys6_DnaBD"/>
</dbReference>
<evidence type="ECO:0000256" key="4">
    <source>
        <dbReference type="ARBA" id="ARBA00023163"/>
    </source>
</evidence>
<dbReference type="SMART" id="SM00066">
    <property type="entry name" value="GAL4"/>
    <property type="match status" value="1"/>
</dbReference>
<feature type="region of interest" description="Disordered" evidence="6">
    <location>
        <begin position="112"/>
        <end position="182"/>
    </location>
</feature>
<gene>
    <name evidence="8" type="ORF">BRENAR_LOCUS955</name>
</gene>
<dbReference type="PANTHER" id="PTHR31069">
    <property type="entry name" value="OLEATE-ACTIVATED TRANSCRIPTION FACTOR 1-RELATED"/>
    <property type="match status" value="1"/>
</dbReference>
<feature type="region of interest" description="Disordered" evidence="6">
    <location>
        <begin position="454"/>
        <end position="480"/>
    </location>
</feature>
<dbReference type="PROSITE" id="PS50048">
    <property type="entry name" value="ZN2_CY6_FUNGAL_2"/>
    <property type="match status" value="1"/>
</dbReference>
<dbReference type="SUPFAM" id="SSF57701">
    <property type="entry name" value="Zn2/Cys6 DNA-binding domain"/>
    <property type="match status" value="1"/>
</dbReference>
<evidence type="ECO:0000256" key="1">
    <source>
        <dbReference type="ARBA" id="ARBA00022723"/>
    </source>
</evidence>
<keyword evidence="1" id="KW-0479">Metal-binding</keyword>
<dbReference type="EMBL" id="CAACVR010000002">
    <property type="protein sequence ID" value="VEU20220.1"/>
    <property type="molecule type" value="Genomic_DNA"/>
</dbReference>
<dbReference type="Proteomes" id="UP000290900">
    <property type="component" value="Unassembled WGS sequence"/>
</dbReference>
<protein>
    <submittedName>
        <fullName evidence="8">DEKNAAC100935</fullName>
    </submittedName>
</protein>
<feature type="compositionally biased region" description="Low complexity" evidence="6">
    <location>
        <begin position="1048"/>
        <end position="1066"/>
    </location>
</feature>
<dbReference type="OrthoDB" id="2943660at2759"/>
<keyword evidence="3" id="KW-0238">DNA-binding</keyword>
<dbReference type="InterPro" id="IPR050675">
    <property type="entry name" value="OAF3"/>
</dbReference>
<dbReference type="Pfam" id="PF00172">
    <property type="entry name" value="Zn_clus"/>
    <property type="match status" value="1"/>
</dbReference>
<evidence type="ECO:0000256" key="3">
    <source>
        <dbReference type="ARBA" id="ARBA00023125"/>
    </source>
</evidence>
<feature type="compositionally biased region" description="Basic and acidic residues" evidence="6">
    <location>
        <begin position="1029"/>
        <end position="1040"/>
    </location>
</feature>
<feature type="compositionally biased region" description="Polar residues" evidence="6">
    <location>
        <begin position="141"/>
        <end position="150"/>
    </location>
</feature>
<dbReference type="GO" id="GO:0000978">
    <property type="term" value="F:RNA polymerase II cis-regulatory region sequence-specific DNA binding"/>
    <property type="evidence" value="ECO:0007669"/>
    <property type="project" value="TreeGrafter"/>
</dbReference>
<organism evidence="8 9">
    <name type="scientific">Brettanomyces naardenensis</name>
    <name type="common">Yeast</name>
    <dbReference type="NCBI Taxonomy" id="13370"/>
    <lineage>
        <taxon>Eukaryota</taxon>
        <taxon>Fungi</taxon>
        <taxon>Dikarya</taxon>
        <taxon>Ascomycota</taxon>
        <taxon>Saccharomycotina</taxon>
        <taxon>Pichiomycetes</taxon>
        <taxon>Pichiales</taxon>
        <taxon>Pichiaceae</taxon>
        <taxon>Brettanomyces</taxon>
    </lineage>
</organism>
<dbReference type="Pfam" id="PF04082">
    <property type="entry name" value="Fungal_trans"/>
    <property type="match status" value="1"/>
</dbReference>
<feature type="region of interest" description="Disordered" evidence="6">
    <location>
        <begin position="204"/>
        <end position="225"/>
    </location>
</feature>
<dbReference type="SMART" id="SM00906">
    <property type="entry name" value="Fungal_trans"/>
    <property type="match status" value="1"/>
</dbReference>
<keyword evidence="2" id="KW-0805">Transcription regulation</keyword>
<name>A0A448YH24_BRENA</name>
<dbReference type="InterPro" id="IPR007219">
    <property type="entry name" value="XnlR_reg_dom"/>
</dbReference>
<dbReference type="Gene3D" id="4.10.240.10">
    <property type="entry name" value="Zn(2)-C6 fungal-type DNA-binding domain"/>
    <property type="match status" value="1"/>
</dbReference>
<dbReference type="GO" id="GO:0006351">
    <property type="term" value="P:DNA-templated transcription"/>
    <property type="evidence" value="ECO:0007669"/>
    <property type="project" value="InterPro"/>
</dbReference>
<dbReference type="PANTHER" id="PTHR31069:SF12">
    <property type="entry name" value="TRANSCRIPTION FACTOR DOMAIN-CONTAINING PROTEIN"/>
    <property type="match status" value="1"/>
</dbReference>
<dbReference type="GO" id="GO:0045944">
    <property type="term" value="P:positive regulation of transcription by RNA polymerase II"/>
    <property type="evidence" value="ECO:0007669"/>
    <property type="project" value="TreeGrafter"/>
</dbReference>
<feature type="compositionally biased region" description="Basic and acidic residues" evidence="6">
    <location>
        <begin position="454"/>
        <end position="465"/>
    </location>
</feature>
<dbReference type="CDD" id="cd12148">
    <property type="entry name" value="fungal_TF_MHR"/>
    <property type="match status" value="1"/>
</dbReference>
<evidence type="ECO:0000259" key="7">
    <source>
        <dbReference type="PROSITE" id="PS50048"/>
    </source>
</evidence>
<dbReference type="InParanoid" id="A0A448YH24"/>
<sequence length="1142" mass="128013">MATNSAVSSPLATSPSSDSSPGSSFRPKVHRHRVALSCSVCRHRKVKCDRGRPFCRACEKYHVAHLCTYEQPGWANSDGEKVEFIMGTVKRQRTDGNVDVSPVPLESSFLKAATGGSNEGKGYPPPVNSSSSHIGIGMSLASRSGSQVESPQVGIPAISTTRGSASGSAPRPRLELAASSRQSDSSVLSELHALKEKIRQLEASVSTDSLSSTLPPPTSDQLSKPFPTASAAAEVAKPVFPPILSHGLPIPDSRKYSLPPIGPRSSFYSPQSPYIASGIPPQYRTSFSGLSPLHQESPAPSIPPIPALTPIHQNSFYDRYGVDPEDRVDFFKEASANPGTYSRINSHGPLCWVSMILKDPYSRPIIEKIISLKKKMGFMPCGAIQKMTKGLANNVRDEGLECCEVAEALLRQKEGKGEEPADNFIDDKSRDIGKINLETLIDDKDVQSPVAVDGEVKSAVDNRKDDEDEEKVIDSPVRADREMQLPEEQMCNDEQLPDSQPDQTALSTKREAEVITISRIIKVLPNRKTIWLLIDRFFKYVYPFLPYLDETQFVAEVERILGARSDSEERITSIRIAKKLDFAIMGSLLIALRLASLSLTGNCDTEPEFPLRTEDEVYLINHTLASETINVAQLCLNQFKLLRRCTLRIFQCAILMRDYQRIDGSDGFSDGDSQIFTGMLIQMGISIGLNRDPSQFDSAVNKNRMGALWRKIWYRLMTIDTSQSSQMGDPRVIREDFYDTELPEFSSISSNNHDLALEQETLRCMRERYELEQYMCKLASLVLNVKETPAVSDVLKQVESLESFIKLRWNSLASILTPADGDHVHNVRKVHQILSYCEAVSLLHPCYHHLLLFYQSTSNAKACKHFFRKSLMLLMEVVGNFLELVKHSYRFVGPGFDFCLTPMLELFMHKTLHIQFTLILRIQEYQRQLEMSSRPDNSLLMFLSEFGQSILTKNIKENYMPALSVLAKRYFYAWRMMKAHTFIIQMLKDKSLGFGESSAPYNFLVDMTPSEIHELSDVANPDRYKAGMKAKIDSSRRDSEATGFDVDAPTSSSASSSGFYSNNSTSPDTDLDKFWSEMFYKNDGGDLNLERVFSEFTGFDDTSFSPFEENRKANGFWEEKKSRDGTPRDQLVDRAILGMYVP</sequence>
<dbReference type="InterPro" id="IPR036864">
    <property type="entry name" value="Zn2-C6_fun-type_DNA-bd_sf"/>
</dbReference>
<evidence type="ECO:0000313" key="8">
    <source>
        <dbReference type="EMBL" id="VEU20220.1"/>
    </source>
</evidence>
<keyword evidence="4" id="KW-0804">Transcription</keyword>
<feature type="region of interest" description="Disordered" evidence="6">
    <location>
        <begin position="1029"/>
        <end position="1066"/>
    </location>
</feature>
<reference evidence="8 9" key="1">
    <citation type="submission" date="2018-12" db="EMBL/GenBank/DDBJ databases">
        <authorList>
            <person name="Tiukova I."/>
            <person name="Dainat J."/>
        </authorList>
    </citation>
    <scope>NUCLEOTIDE SEQUENCE [LARGE SCALE GENOMIC DNA]</scope>
</reference>
<proteinExistence type="predicted"/>
<dbReference type="GO" id="GO:0008270">
    <property type="term" value="F:zinc ion binding"/>
    <property type="evidence" value="ECO:0007669"/>
    <property type="project" value="InterPro"/>
</dbReference>
<feature type="compositionally biased region" description="Low complexity" evidence="6">
    <location>
        <begin position="204"/>
        <end position="223"/>
    </location>
</feature>
<feature type="domain" description="Zn(2)-C6 fungal-type" evidence="7">
    <location>
        <begin position="37"/>
        <end position="69"/>
    </location>
</feature>
<dbReference type="AlphaFoldDB" id="A0A448YH24"/>
<evidence type="ECO:0000313" key="9">
    <source>
        <dbReference type="Proteomes" id="UP000290900"/>
    </source>
</evidence>
<evidence type="ECO:0000256" key="5">
    <source>
        <dbReference type="ARBA" id="ARBA00023242"/>
    </source>
</evidence>
<dbReference type="GO" id="GO:0005634">
    <property type="term" value="C:nucleus"/>
    <property type="evidence" value="ECO:0007669"/>
    <property type="project" value="TreeGrafter"/>
</dbReference>
<accession>A0A448YH24</accession>
<evidence type="ECO:0000256" key="2">
    <source>
        <dbReference type="ARBA" id="ARBA00023015"/>
    </source>
</evidence>
<evidence type="ECO:0000256" key="6">
    <source>
        <dbReference type="SAM" id="MobiDB-lite"/>
    </source>
</evidence>
<keyword evidence="9" id="KW-1185">Reference proteome</keyword>
<dbReference type="CDD" id="cd00067">
    <property type="entry name" value="GAL4"/>
    <property type="match status" value="1"/>
</dbReference>
<feature type="region of interest" description="Disordered" evidence="6">
    <location>
        <begin position="1"/>
        <end position="28"/>
    </location>
</feature>
<keyword evidence="5" id="KW-0539">Nucleus</keyword>
<dbReference type="FunCoup" id="A0A448YH24">
    <property type="interactions" value="523"/>
</dbReference>
<dbReference type="PROSITE" id="PS00463">
    <property type="entry name" value="ZN2_CY6_FUNGAL_1"/>
    <property type="match status" value="1"/>
</dbReference>
<dbReference type="GO" id="GO:0000981">
    <property type="term" value="F:DNA-binding transcription factor activity, RNA polymerase II-specific"/>
    <property type="evidence" value="ECO:0007669"/>
    <property type="project" value="InterPro"/>
</dbReference>
<feature type="compositionally biased region" description="Polar residues" evidence="6">
    <location>
        <begin position="158"/>
        <end position="167"/>
    </location>
</feature>